<accession>A0A1I7KM79</accession>
<dbReference type="InterPro" id="IPR023093">
    <property type="entry name" value="ScpA-like_C"/>
</dbReference>
<dbReference type="PANTHER" id="PTHR33969:SF2">
    <property type="entry name" value="SEGREGATION AND CONDENSATION PROTEIN A"/>
    <property type="match status" value="1"/>
</dbReference>
<evidence type="ECO:0000256" key="3">
    <source>
        <dbReference type="HAMAP-Rule" id="MF_01805"/>
    </source>
</evidence>
<dbReference type="GO" id="GO:0051301">
    <property type="term" value="P:cell division"/>
    <property type="evidence" value="ECO:0007669"/>
    <property type="project" value="UniProtKB-KW"/>
</dbReference>
<dbReference type="eggNOG" id="COG1354">
    <property type="taxonomic scope" value="Bacteria"/>
</dbReference>
<evidence type="ECO:0000313" key="4">
    <source>
        <dbReference type="EMBL" id="SFU98532.1"/>
    </source>
</evidence>
<dbReference type="Proteomes" id="UP000183508">
    <property type="component" value="Unassembled WGS sequence"/>
</dbReference>
<keyword evidence="3" id="KW-0963">Cytoplasm</keyword>
<dbReference type="AlphaFoldDB" id="A0A1I7KM79"/>
<dbReference type="STRING" id="392015.SAMN05421543_11730"/>
<dbReference type="OrthoDB" id="9811016at2"/>
<sequence length="244" mass="27928">MALEVVLDTFTGPLDLLLHLIQTQEINIHDIPIATITDQYLAYLHTMEELSLEIASEFLVMAATLLAIKSRMLLPRPTRTDEPEEEAEDPRAELVRQLLEYQRCKWAAEQLKERHLLQSQVYARPPLDLGPFAPQEPPPLTGVSLWQLVDAYRRLVQRIPKERRVATIEGTVISVEEEMERLLDKLRLYKEVTFLQLFGGVPSRRYLVAAFLALLELVKAGAVRCWQPEPLGDIVVVLQEGDER</sequence>
<dbReference type="PANTHER" id="PTHR33969">
    <property type="entry name" value="SEGREGATION AND CONDENSATION PROTEIN A"/>
    <property type="match status" value="1"/>
</dbReference>
<comment type="subunit">
    <text evidence="3">Component of a cohesin-like complex composed of ScpA, ScpB and the Smc homodimer, in which ScpA and ScpB bind to the head domain of Smc. The presence of the three proteins is required for the association of the complex with DNA.</text>
</comment>
<dbReference type="Gene3D" id="6.10.250.2410">
    <property type="match status" value="1"/>
</dbReference>
<keyword evidence="5" id="KW-1185">Reference proteome</keyword>
<keyword evidence="1 3" id="KW-0159">Chromosome partition</keyword>
<keyword evidence="3" id="KW-0131">Cell cycle</keyword>
<keyword evidence="3" id="KW-0132">Cell division</keyword>
<evidence type="ECO:0000256" key="2">
    <source>
        <dbReference type="ARBA" id="ARBA00044777"/>
    </source>
</evidence>
<organism evidence="4 5">
    <name type="scientific">Alicyclobacillus macrosporangiidus</name>
    <dbReference type="NCBI Taxonomy" id="392015"/>
    <lineage>
        <taxon>Bacteria</taxon>
        <taxon>Bacillati</taxon>
        <taxon>Bacillota</taxon>
        <taxon>Bacilli</taxon>
        <taxon>Bacillales</taxon>
        <taxon>Alicyclobacillaceae</taxon>
        <taxon>Alicyclobacillus</taxon>
    </lineage>
</organism>
<dbReference type="HAMAP" id="MF_01805">
    <property type="entry name" value="ScpA"/>
    <property type="match status" value="1"/>
</dbReference>
<dbReference type="GO" id="GO:0006260">
    <property type="term" value="P:DNA replication"/>
    <property type="evidence" value="ECO:0007669"/>
    <property type="project" value="UniProtKB-UniRule"/>
</dbReference>
<dbReference type="Gene3D" id="1.10.10.580">
    <property type="entry name" value="Structural maintenance of chromosome 1. Chain E"/>
    <property type="match status" value="1"/>
</dbReference>
<name>A0A1I7KM79_9BACL</name>
<proteinExistence type="inferred from homology"/>
<comment type="similarity">
    <text evidence="3">Belongs to the ScpA family.</text>
</comment>
<dbReference type="RefSeq" id="WP_074954475.1">
    <property type="nucleotide sequence ID" value="NZ_FPBV01000017.1"/>
</dbReference>
<comment type="function">
    <text evidence="3">Participates in chromosomal partition during cell division. May act via the formation of a condensin-like complex containing Smc and ScpB that pull DNA away from mid-cell into both cell halves.</text>
</comment>
<dbReference type="EMBL" id="FPBV01000017">
    <property type="protein sequence ID" value="SFU98532.1"/>
    <property type="molecule type" value="Genomic_DNA"/>
</dbReference>
<evidence type="ECO:0000313" key="5">
    <source>
        <dbReference type="Proteomes" id="UP000183508"/>
    </source>
</evidence>
<protein>
    <recommendedName>
        <fullName evidence="2 3">Segregation and condensation protein A</fullName>
    </recommendedName>
</protein>
<dbReference type="GO" id="GO:0005737">
    <property type="term" value="C:cytoplasm"/>
    <property type="evidence" value="ECO:0007669"/>
    <property type="project" value="UniProtKB-SubCell"/>
</dbReference>
<gene>
    <name evidence="3" type="primary">scpA</name>
    <name evidence="4" type="ORF">SAMN05421543_11730</name>
</gene>
<dbReference type="GO" id="GO:0007059">
    <property type="term" value="P:chromosome segregation"/>
    <property type="evidence" value="ECO:0007669"/>
    <property type="project" value="UniProtKB-UniRule"/>
</dbReference>
<evidence type="ECO:0000256" key="1">
    <source>
        <dbReference type="ARBA" id="ARBA00022829"/>
    </source>
</evidence>
<comment type="subcellular location">
    <subcellularLocation>
        <location evidence="3">Cytoplasm</location>
    </subcellularLocation>
    <text evidence="3">Associated with two foci at the outer edges of the nucleoid region in young cells, and at four foci within both cell halves in older cells.</text>
</comment>
<dbReference type="InterPro" id="IPR003768">
    <property type="entry name" value="ScpA"/>
</dbReference>
<reference evidence="5" key="1">
    <citation type="submission" date="2016-10" db="EMBL/GenBank/DDBJ databases">
        <authorList>
            <person name="Varghese N."/>
        </authorList>
    </citation>
    <scope>NUCLEOTIDE SEQUENCE [LARGE SCALE GENOMIC DNA]</scope>
    <source>
        <strain evidence="5">DSM 17980</strain>
    </source>
</reference>
<dbReference type="Pfam" id="PF02616">
    <property type="entry name" value="SMC_ScpA"/>
    <property type="match status" value="1"/>
</dbReference>